<dbReference type="EC" id="6.3.2.5" evidence="3"/>
<evidence type="ECO:0000259" key="6">
    <source>
        <dbReference type="Pfam" id="PF04127"/>
    </source>
</evidence>
<dbReference type="EC" id="4.1.1.36" evidence="3"/>
<feature type="domain" description="Flavoprotein" evidence="5">
    <location>
        <begin position="12"/>
        <end position="181"/>
    </location>
</feature>
<comment type="caution">
    <text evidence="3">Lacks conserved residue(s) required for the propagation of feature annotation.</text>
</comment>
<dbReference type="InterPro" id="IPR007085">
    <property type="entry name" value="DNA/pantothenate-metab_flavo_C"/>
</dbReference>
<feature type="active site" description="Proton donor" evidence="3">
    <location>
        <position position="163"/>
    </location>
</feature>
<dbReference type="HAMAP" id="MF_02225">
    <property type="entry name" value="CoaBC"/>
    <property type="match status" value="1"/>
</dbReference>
<feature type="binding site" evidence="3">
    <location>
        <position position="353"/>
    </location>
    <ligand>
        <name>CTP</name>
        <dbReference type="ChEBI" id="CHEBI:37563"/>
    </ligand>
</feature>
<dbReference type="PANTHER" id="PTHR14359">
    <property type="entry name" value="HOMO-OLIGOMERIC FLAVIN CONTAINING CYS DECARBOXYLASE FAMILY"/>
    <property type="match status" value="1"/>
</dbReference>
<dbReference type="EMBL" id="JABVCQ010000015">
    <property type="protein sequence ID" value="MBB1126190.1"/>
    <property type="molecule type" value="Genomic_DNA"/>
</dbReference>
<dbReference type="GO" id="GO:0004633">
    <property type="term" value="F:phosphopantothenoylcysteine decarboxylase activity"/>
    <property type="evidence" value="ECO:0007669"/>
    <property type="project" value="UniProtKB-UniRule"/>
</dbReference>
<feature type="binding site" evidence="3">
    <location>
        <position position="357"/>
    </location>
    <ligand>
        <name>CTP</name>
        <dbReference type="ChEBI" id="CHEBI:37563"/>
    </ligand>
</feature>
<dbReference type="GO" id="GO:0015937">
    <property type="term" value="P:coenzyme A biosynthetic process"/>
    <property type="evidence" value="ECO:0007669"/>
    <property type="project" value="UniProtKB-UniRule"/>
</dbReference>
<comment type="function">
    <text evidence="3">Catalyzes two sequential steps in the biosynthesis of coenzyme A. In the first step cysteine is conjugated to 4'-phosphopantothenate to form 4-phosphopantothenoylcysteine. In the second step the latter compound is decarboxylated to form 4'-phosphopantotheine.</text>
</comment>
<accession>A0A839HDI4</accession>
<keyword evidence="3 4" id="KW-0436">Ligase</keyword>
<feature type="region of interest" description="Phosphopantothenate--cysteine ligase" evidence="3">
    <location>
        <begin position="203"/>
        <end position="427"/>
    </location>
</feature>
<evidence type="ECO:0000313" key="8">
    <source>
        <dbReference type="Proteomes" id="UP000548632"/>
    </source>
</evidence>
<evidence type="ECO:0000256" key="3">
    <source>
        <dbReference type="HAMAP-Rule" id="MF_02225"/>
    </source>
</evidence>
<dbReference type="Gene3D" id="3.40.50.1950">
    <property type="entry name" value="Flavin prenyltransferase-like"/>
    <property type="match status" value="1"/>
</dbReference>
<feature type="region of interest" description="Phosphopantothenoylcysteine decarboxylase" evidence="3">
    <location>
        <begin position="1"/>
        <end position="202"/>
    </location>
</feature>
<keyword evidence="3" id="KW-0460">Magnesium</keyword>
<comment type="pathway">
    <text evidence="3 4">Cofactor biosynthesis; coenzyme A biosynthesis; CoA from (R)-pantothenate: step 3/5.</text>
</comment>
<dbReference type="Pfam" id="PF02441">
    <property type="entry name" value="Flavoprotein"/>
    <property type="match status" value="1"/>
</dbReference>
<dbReference type="InterPro" id="IPR035929">
    <property type="entry name" value="CoaB-like_sf"/>
</dbReference>
<dbReference type="GO" id="GO:0071513">
    <property type="term" value="C:phosphopantothenoylcysteine decarboxylase complex"/>
    <property type="evidence" value="ECO:0007669"/>
    <property type="project" value="TreeGrafter"/>
</dbReference>
<dbReference type="GO" id="GO:0004632">
    <property type="term" value="F:phosphopantothenate--cysteine ligase activity"/>
    <property type="evidence" value="ECO:0007669"/>
    <property type="project" value="UniProtKB-UniRule"/>
</dbReference>
<dbReference type="SUPFAM" id="SSF102645">
    <property type="entry name" value="CoaB-like"/>
    <property type="match status" value="1"/>
</dbReference>
<evidence type="ECO:0000256" key="2">
    <source>
        <dbReference type="ARBA" id="ARBA00023239"/>
    </source>
</evidence>
<protein>
    <recommendedName>
        <fullName evidence="3">Coenzyme A biosynthesis bifunctional protein CoaBC</fullName>
    </recommendedName>
    <alternativeName>
        <fullName evidence="3">DNA/pantothenate metabolism flavoprotein</fullName>
    </alternativeName>
    <alternativeName>
        <fullName evidence="3">Phosphopantothenoylcysteine synthetase/decarboxylase</fullName>
        <shortName evidence="3">PPCS-PPCDC</shortName>
    </alternativeName>
    <domain>
        <recommendedName>
            <fullName evidence="3">Phosphopantothenoylcysteine decarboxylase</fullName>
            <shortName evidence="3">PPC decarboxylase</shortName>
            <shortName evidence="3">PPC-DC</shortName>
            <ecNumber evidence="3">4.1.1.36</ecNumber>
        </recommendedName>
        <alternativeName>
            <fullName evidence="3">CoaC</fullName>
        </alternativeName>
    </domain>
    <domain>
        <recommendedName>
            <fullName evidence="3">Phosphopantothenate--cysteine ligase</fullName>
            <ecNumber evidence="3">6.3.2.5</ecNumber>
        </recommendedName>
        <alternativeName>
            <fullName evidence="3">CoaB</fullName>
        </alternativeName>
        <alternativeName>
            <fullName evidence="3">Phosphopantothenoylcysteine synthetase</fullName>
            <shortName evidence="3">PPC synthetase</shortName>
            <shortName evidence="3">PPC-S</shortName>
        </alternativeName>
    </domain>
</protein>
<comment type="similarity">
    <text evidence="3 4">In the C-terminal section; belongs to the PPC synthetase family.</text>
</comment>
<keyword evidence="2 3" id="KW-0456">Lyase</keyword>
<dbReference type="GO" id="GO:0010181">
    <property type="term" value="F:FMN binding"/>
    <property type="evidence" value="ECO:0007669"/>
    <property type="project" value="UniProtKB-UniRule"/>
</dbReference>
<evidence type="ECO:0000259" key="5">
    <source>
        <dbReference type="Pfam" id="PF02441"/>
    </source>
</evidence>
<dbReference type="UniPathway" id="UPA00241">
    <property type="reaction ID" value="UER00353"/>
</dbReference>
<comment type="caution">
    <text evidence="7">The sequence shown here is derived from an EMBL/GenBank/DDBJ whole genome shotgun (WGS) entry which is preliminary data.</text>
</comment>
<comment type="catalytic activity">
    <reaction evidence="3 4">
        <text>N-[(R)-4-phosphopantothenoyl]-L-cysteine + H(+) = (R)-4'-phosphopantetheine + CO2</text>
        <dbReference type="Rhea" id="RHEA:16793"/>
        <dbReference type="ChEBI" id="CHEBI:15378"/>
        <dbReference type="ChEBI" id="CHEBI:16526"/>
        <dbReference type="ChEBI" id="CHEBI:59458"/>
        <dbReference type="ChEBI" id="CHEBI:61723"/>
        <dbReference type="EC" id="4.1.1.36"/>
    </reaction>
</comment>
<dbReference type="RefSeq" id="WP_182583821.1">
    <property type="nucleotide sequence ID" value="NZ_JABVCQ010000015.1"/>
</dbReference>
<comment type="cofactor">
    <cofactor evidence="3">
        <name>FMN</name>
        <dbReference type="ChEBI" id="CHEBI:58210"/>
    </cofactor>
    <text evidence="3">Binds 1 FMN per subunit.</text>
</comment>
<gene>
    <name evidence="3 7" type="primary">coaBC</name>
    <name evidence="7" type="ORF">HUK38_08095</name>
</gene>
<comment type="cofactor">
    <cofactor evidence="3">
        <name>Mg(2+)</name>
        <dbReference type="ChEBI" id="CHEBI:18420"/>
    </cofactor>
</comment>
<dbReference type="Gene3D" id="3.40.50.10300">
    <property type="entry name" value="CoaB-like"/>
    <property type="match status" value="1"/>
</dbReference>
<dbReference type="SUPFAM" id="SSF52507">
    <property type="entry name" value="Homo-oligomeric flavin-containing Cys decarboxylases, HFCD"/>
    <property type="match status" value="1"/>
</dbReference>
<comment type="similarity">
    <text evidence="3 4">In the N-terminal section; belongs to the HFCD (homo-oligomeric flavin containing Cys decarboxylase) superfamily.</text>
</comment>
<keyword evidence="3 4" id="KW-0285">Flavoprotein</keyword>
<keyword evidence="8" id="KW-1185">Reference proteome</keyword>
<dbReference type="Proteomes" id="UP000548632">
    <property type="component" value="Unassembled WGS sequence"/>
</dbReference>
<dbReference type="InterPro" id="IPR005252">
    <property type="entry name" value="CoaBC"/>
</dbReference>
<comment type="catalytic activity">
    <reaction evidence="3 4">
        <text>(R)-4'-phosphopantothenate + L-cysteine + CTP = N-[(R)-4-phosphopantothenoyl]-L-cysteine + CMP + diphosphate + H(+)</text>
        <dbReference type="Rhea" id="RHEA:19397"/>
        <dbReference type="ChEBI" id="CHEBI:10986"/>
        <dbReference type="ChEBI" id="CHEBI:15378"/>
        <dbReference type="ChEBI" id="CHEBI:33019"/>
        <dbReference type="ChEBI" id="CHEBI:35235"/>
        <dbReference type="ChEBI" id="CHEBI:37563"/>
        <dbReference type="ChEBI" id="CHEBI:59458"/>
        <dbReference type="ChEBI" id="CHEBI:60377"/>
        <dbReference type="EC" id="6.3.2.5"/>
    </reaction>
</comment>
<sequence length="427" mass="45005">MSNNPPPPSSPRILLGISGSIAAYKTAELTRQLRQRGAEVRVVMTPAAAEFISPLTLQALSGHPVRSALFDAAAEAGMSHIELARWATQILIAPATADLIARLAHGLADDLLTTLVLATSAPVTLAPAMNHQMWAHPATVANVAQLRQRGVQFLGPAVGEQACGEMGAGRMVEPAALVEQWWPRVMRHGDDAEVLAALRGLPVLITAGPTREALDPVRCLTNHSSGKMGYALAQALTAAGAEVTLIAGPTALPRPALDQFVAVESALDMYAQVLARVAECAIFIAAAAVADYRPASPLPTKFKKHTADLTLHLTRNPDILADVAARIAPPFTVGFAAETVTTVEELADLATAKRLNKRLNMIAANRVGGDSGGFERDDNALLVLWDGGNHHLPLQSKTQLAAALTILIAERYALSTASQTSRPAPRA</sequence>
<proteinExistence type="inferred from homology"/>
<evidence type="ECO:0000256" key="1">
    <source>
        <dbReference type="ARBA" id="ARBA00022793"/>
    </source>
</evidence>
<organism evidence="7 8">
    <name type="scientific">Thiospirillum jenense</name>
    <dbReference type="NCBI Taxonomy" id="1653858"/>
    <lineage>
        <taxon>Bacteria</taxon>
        <taxon>Pseudomonadati</taxon>
        <taxon>Pseudomonadota</taxon>
        <taxon>Gammaproteobacteria</taxon>
        <taxon>Chromatiales</taxon>
        <taxon>Chromatiaceae</taxon>
        <taxon>Thiospirillum</taxon>
    </lineage>
</organism>
<keyword evidence="1 3" id="KW-0210">Decarboxylase</keyword>
<comment type="function">
    <text evidence="4">Catalyzes two steps in the biosynthesis of coenzyme A. In the first step cysteine is conjugated to 4'-phosphopantothenate to form 4-phosphopantothenoylcysteine, in the latter compound is decarboxylated to form 4'-phosphopantotheine.</text>
</comment>
<evidence type="ECO:0000313" key="7">
    <source>
        <dbReference type="EMBL" id="MBB1126190.1"/>
    </source>
</evidence>
<keyword evidence="3" id="KW-0479">Metal-binding</keyword>
<feature type="binding site" evidence="3">
    <location>
        <position position="301"/>
    </location>
    <ligand>
        <name>CTP</name>
        <dbReference type="ChEBI" id="CHEBI:37563"/>
    </ligand>
</feature>
<keyword evidence="3 4" id="KW-0288">FMN</keyword>
<reference evidence="7 8" key="1">
    <citation type="journal article" date="2020" name="Arch. Microbiol.">
        <title>The genome sequence of the giant phototrophic gammaproteobacterium Thiospirillum jenense gives insight into its physiological properties and phylogenetic relationships.</title>
        <authorList>
            <person name="Imhoff J.F."/>
            <person name="Meyer T.E."/>
            <person name="Kyndt J.A."/>
        </authorList>
    </citation>
    <scope>NUCLEOTIDE SEQUENCE [LARGE SCALE GENOMIC DNA]</scope>
    <source>
        <strain evidence="7 8">DSM 216</strain>
    </source>
</reference>
<dbReference type="GO" id="GO:0015941">
    <property type="term" value="P:pantothenate catabolic process"/>
    <property type="evidence" value="ECO:0007669"/>
    <property type="project" value="InterPro"/>
</dbReference>
<name>A0A839HDI4_9GAMM</name>
<feature type="binding site" evidence="3">
    <location>
        <position position="335"/>
    </location>
    <ligand>
        <name>CTP</name>
        <dbReference type="ChEBI" id="CHEBI:37563"/>
    </ligand>
</feature>
<dbReference type="InterPro" id="IPR003382">
    <property type="entry name" value="Flavoprotein"/>
</dbReference>
<dbReference type="GO" id="GO:0046872">
    <property type="term" value="F:metal ion binding"/>
    <property type="evidence" value="ECO:0007669"/>
    <property type="project" value="UniProtKB-KW"/>
</dbReference>
<dbReference type="AlphaFoldDB" id="A0A839HDI4"/>
<comment type="pathway">
    <text evidence="3 4">Cofactor biosynthesis; coenzyme A biosynthesis; CoA from (R)-pantothenate: step 2/5.</text>
</comment>
<evidence type="ECO:0000256" key="4">
    <source>
        <dbReference type="RuleBase" id="RU364078"/>
    </source>
</evidence>
<dbReference type="Pfam" id="PF04127">
    <property type="entry name" value="DFP"/>
    <property type="match status" value="1"/>
</dbReference>
<feature type="binding site" evidence="3">
    <location>
        <begin position="317"/>
        <end position="320"/>
    </location>
    <ligand>
        <name>CTP</name>
        <dbReference type="ChEBI" id="CHEBI:37563"/>
    </ligand>
</feature>
<dbReference type="PANTHER" id="PTHR14359:SF6">
    <property type="entry name" value="PHOSPHOPANTOTHENOYLCYSTEINE DECARBOXYLASE"/>
    <property type="match status" value="1"/>
</dbReference>
<feature type="domain" description="DNA/pantothenate metabolism flavoprotein C-terminal" evidence="6">
    <location>
        <begin position="198"/>
        <end position="409"/>
    </location>
</feature>
<dbReference type="InterPro" id="IPR036551">
    <property type="entry name" value="Flavin_trans-like"/>
</dbReference>
<feature type="binding site" evidence="3">
    <location>
        <position position="291"/>
    </location>
    <ligand>
        <name>CTP</name>
        <dbReference type="ChEBI" id="CHEBI:37563"/>
    </ligand>
</feature>
<keyword evidence="3" id="KW-0511">Multifunctional enzyme</keyword>
<dbReference type="NCBIfam" id="TIGR00521">
    <property type="entry name" value="coaBC_dfp"/>
    <property type="match status" value="1"/>
</dbReference>